<dbReference type="HOGENOM" id="CLU_1396416_0_0_1"/>
<evidence type="ECO:0000313" key="3">
    <source>
        <dbReference type="Proteomes" id="UP000027222"/>
    </source>
</evidence>
<gene>
    <name evidence="2" type="ORF">GALMADRAFT_214844</name>
</gene>
<sequence length="195" mass="22055">MPMAIGPRMSMRERMTSAMSTSQHPIFVSWTTTTAMAATWGKLGPNPLQHRTQRTNSAKTRFNTCASPIEKPHHIPRPTRPPHQPRPSLGTASESSRRRSPRDCRMRSIERLALFVRVGDERDVVMVMEDRAIAIGRSRIENDGCLKKTKMNTWKVGGAVDDPENVWNPKRLQLKTTSSHASREPGLSEAFELER</sequence>
<proteinExistence type="predicted"/>
<evidence type="ECO:0000313" key="2">
    <source>
        <dbReference type="EMBL" id="KDR69727.1"/>
    </source>
</evidence>
<name>A0A067SI76_GALM3</name>
<dbReference type="AlphaFoldDB" id="A0A067SI76"/>
<reference evidence="3" key="1">
    <citation type="journal article" date="2014" name="Proc. Natl. Acad. Sci. U.S.A.">
        <title>Extensive sampling of basidiomycete genomes demonstrates inadequacy of the white-rot/brown-rot paradigm for wood decay fungi.</title>
        <authorList>
            <person name="Riley R."/>
            <person name="Salamov A.A."/>
            <person name="Brown D.W."/>
            <person name="Nagy L.G."/>
            <person name="Floudas D."/>
            <person name="Held B.W."/>
            <person name="Levasseur A."/>
            <person name="Lombard V."/>
            <person name="Morin E."/>
            <person name="Otillar R."/>
            <person name="Lindquist E.A."/>
            <person name="Sun H."/>
            <person name="LaButti K.M."/>
            <person name="Schmutz J."/>
            <person name="Jabbour D."/>
            <person name="Luo H."/>
            <person name="Baker S.E."/>
            <person name="Pisabarro A.G."/>
            <person name="Walton J.D."/>
            <person name="Blanchette R.A."/>
            <person name="Henrissat B."/>
            <person name="Martin F."/>
            <person name="Cullen D."/>
            <person name="Hibbett D.S."/>
            <person name="Grigoriev I.V."/>
        </authorList>
    </citation>
    <scope>NUCLEOTIDE SEQUENCE [LARGE SCALE GENOMIC DNA]</scope>
    <source>
        <strain evidence="3">CBS 339.88</strain>
    </source>
</reference>
<evidence type="ECO:0000256" key="1">
    <source>
        <dbReference type="SAM" id="MobiDB-lite"/>
    </source>
</evidence>
<feature type="region of interest" description="Disordered" evidence="1">
    <location>
        <begin position="175"/>
        <end position="195"/>
    </location>
</feature>
<protein>
    <submittedName>
        <fullName evidence="2">Uncharacterized protein</fullName>
    </submittedName>
</protein>
<dbReference type="EMBL" id="KL142400">
    <property type="protein sequence ID" value="KDR69727.1"/>
    <property type="molecule type" value="Genomic_DNA"/>
</dbReference>
<accession>A0A067SI76</accession>
<organism evidence="2 3">
    <name type="scientific">Galerina marginata (strain CBS 339.88)</name>
    <dbReference type="NCBI Taxonomy" id="685588"/>
    <lineage>
        <taxon>Eukaryota</taxon>
        <taxon>Fungi</taxon>
        <taxon>Dikarya</taxon>
        <taxon>Basidiomycota</taxon>
        <taxon>Agaricomycotina</taxon>
        <taxon>Agaricomycetes</taxon>
        <taxon>Agaricomycetidae</taxon>
        <taxon>Agaricales</taxon>
        <taxon>Agaricineae</taxon>
        <taxon>Strophariaceae</taxon>
        <taxon>Galerina</taxon>
    </lineage>
</organism>
<dbReference type="Proteomes" id="UP000027222">
    <property type="component" value="Unassembled WGS sequence"/>
</dbReference>
<feature type="region of interest" description="Disordered" evidence="1">
    <location>
        <begin position="66"/>
        <end position="104"/>
    </location>
</feature>
<feature type="compositionally biased region" description="Basic and acidic residues" evidence="1">
    <location>
        <begin position="95"/>
        <end position="104"/>
    </location>
</feature>
<keyword evidence="3" id="KW-1185">Reference proteome</keyword>